<dbReference type="GO" id="GO:0008514">
    <property type="term" value="F:organic anion transmembrane transporter activity"/>
    <property type="evidence" value="ECO:0007669"/>
    <property type="project" value="UniProtKB-ARBA"/>
</dbReference>
<evidence type="ECO:0000256" key="3">
    <source>
        <dbReference type="ARBA" id="ARBA00022989"/>
    </source>
</evidence>
<dbReference type="GO" id="GO:1905039">
    <property type="term" value="P:carboxylic acid transmembrane transport"/>
    <property type="evidence" value="ECO:0007669"/>
    <property type="project" value="UniProtKB-ARBA"/>
</dbReference>
<feature type="transmembrane region" description="Helical" evidence="6">
    <location>
        <begin position="429"/>
        <end position="454"/>
    </location>
</feature>
<feature type="transmembrane region" description="Helical" evidence="6">
    <location>
        <begin position="149"/>
        <end position="175"/>
    </location>
</feature>
<evidence type="ECO:0000256" key="6">
    <source>
        <dbReference type="SAM" id="Phobius"/>
    </source>
</evidence>
<feature type="transmembrane region" description="Helical" evidence="6">
    <location>
        <begin position="492"/>
        <end position="511"/>
    </location>
</feature>
<keyword evidence="2 6" id="KW-0812">Transmembrane</keyword>
<organism evidence="7">
    <name type="scientific">marine metagenome</name>
    <dbReference type="NCBI Taxonomy" id="408172"/>
    <lineage>
        <taxon>unclassified sequences</taxon>
        <taxon>metagenomes</taxon>
        <taxon>ecological metagenomes</taxon>
    </lineage>
</organism>
<sequence length="512" mass="53643">MQNNPTQPIDPPAGPPGGQGPPGDHGPGMRRIQWAGFIGGAMAFLLILVLPAPEGLTPTGWRAAAVAVLMAVWWMTEAIPITATALIPLVFFPALGVLEMPDAAAPYANELIFLFMGGFFIAVTMERWGLHRRIALAIVSAVGTSPRRLVLGFMVATAFISMWISNTATAAMMFPIGLALGEIFRPSDQEGPYEFGIALMLATAYAANIGGSATLIGTPPNAVMAAAASEMLGIEIGFGQWMMVGVPFVLVILPLSWLLLVYFLYPPGQISGDADAVLAEQRTALGRASRGEKSVAVVFTLTALAWVFRSPKEIAAVSIPGIQTYLPFVSDGTIAMAGALALFLIPVDRKRGVFALDWPTARKIPWDVLVLFGGGLSLARAMDRSGLATWIGSGVSSLGSIPPIVLIALIAALFVFLTEVTSNTATSTMAMPIMAGVAAGLGFAPTTLMAVAAFSAAMAFMLPVATPPNAIVFGSGYLTIPQMVRSGIWMNVIAIVLITLAASTLIPLILAF</sequence>
<feature type="transmembrane region" description="Helical" evidence="6">
    <location>
        <begin position="460"/>
        <end position="480"/>
    </location>
</feature>
<dbReference type="InterPro" id="IPR001898">
    <property type="entry name" value="SLC13A/DASS"/>
</dbReference>
<gene>
    <name evidence="7" type="ORF">METZ01_LOCUS13977</name>
</gene>
<dbReference type="PANTHER" id="PTHR10283:SF82">
    <property type="entry name" value="SOLUTE CARRIER FAMILY 13 MEMBER 2"/>
    <property type="match status" value="1"/>
</dbReference>
<feature type="transmembrane region" description="Helical" evidence="6">
    <location>
        <begin position="325"/>
        <end position="345"/>
    </location>
</feature>
<feature type="transmembrane region" description="Helical" evidence="6">
    <location>
        <begin position="64"/>
        <end position="91"/>
    </location>
</feature>
<name>A0A381P644_9ZZZZ</name>
<feature type="transmembrane region" description="Helical" evidence="6">
    <location>
        <begin position="111"/>
        <end position="128"/>
    </location>
</feature>
<feature type="compositionally biased region" description="Pro residues" evidence="5">
    <location>
        <begin position="8"/>
        <end position="19"/>
    </location>
</feature>
<accession>A0A381P644</accession>
<comment type="subcellular location">
    <subcellularLocation>
        <location evidence="1">Membrane</location>
        <topology evidence="1">Multi-pass membrane protein</topology>
    </subcellularLocation>
</comment>
<evidence type="ECO:0000313" key="7">
    <source>
        <dbReference type="EMBL" id="SUZ61123.1"/>
    </source>
</evidence>
<dbReference type="GO" id="GO:0005886">
    <property type="term" value="C:plasma membrane"/>
    <property type="evidence" value="ECO:0007669"/>
    <property type="project" value="TreeGrafter"/>
</dbReference>
<dbReference type="EMBL" id="UINC01000782">
    <property type="protein sequence ID" value="SUZ61123.1"/>
    <property type="molecule type" value="Genomic_DNA"/>
</dbReference>
<dbReference type="Pfam" id="PF00939">
    <property type="entry name" value="Na_sulph_symp"/>
    <property type="match status" value="1"/>
</dbReference>
<evidence type="ECO:0008006" key="8">
    <source>
        <dbReference type="Google" id="ProtNLM"/>
    </source>
</evidence>
<protein>
    <recommendedName>
        <fullName evidence="8">Citrate transporter-like domain-containing protein</fullName>
    </recommendedName>
</protein>
<feature type="region of interest" description="Disordered" evidence="5">
    <location>
        <begin position="1"/>
        <end position="26"/>
    </location>
</feature>
<proteinExistence type="predicted"/>
<evidence type="ECO:0000256" key="4">
    <source>
        <dbReference type="ARBA" id="ARBA00023136"/>
    </source>
</evidence>
<reference evidence="7" key="1">
    <citation type="submission" date="2018-05" db="EMBL/GenBank/DDBJ databases">
        <authorList>
            <person name="Lanie J.A."/>
            <person name="Ng W.-L."/>
            <person name="Kazmierczak K.M."/>
            <person name="Andrzejewski T.M."/>
            <person name="Davidsen T.M."/>
            <person name="Wayne K.J."/>
            <person name="Tettelin H."/>
            <person name="Glass J.I."/>
            <person name="Rusch D."/>
            <person name="Podicherti R."/>
            <person name="Tsui H.-C.T."/>
            <person name="Winkler M.E."/>
        </authorList>
    </citation>
    <scope>NUCLEOTIDE SEQUENCE</scope>
</reference>
<evidence type="ECO:0000256" key="2">
    <source>
        <dbReference type="ARBA" id="ARBA00022692"/>
    </source>
</evidence>
<dbReference type="PANTHER" id="PTHR10283">
    <property type="entry name" value="SOLUTE CARRIER FAMILY 13 MEMBER"/>
    <property type="match status" value="1"/>
</dbReference>
<evidence type="ECO:0000256" key="5">
    <source>
        <dbReference type="SAM" id="MobiDB-lite"/>
    </source>
</evidence>
<dbReference type="AlphaFoldDB" id="A0A381P644"/>
<feature type="transmembrane region" description="Helical" evidence="6">
    <location>
        <begin position="238"/>
        <end position="265"/>
    </location>
</feature>
<evidence type="ECO:0000256" key="1">
    <source>
        <dbReference type="ARBA" id="ARBA00004141"/>
    </source>
</evidence>
<keyword evidence="4 6" id="KW-0472">Membrane</keyword>
<feature type="transmembrane region" description="Helical" evidence="6">
    <location>
        <begin position="394"/>
        <end position="417"/>
    </location>
</feature>
<feature type="transmembrane region" description="Helical" evidence="6">
    <location>
        <begin position="32"/>
        <end position="52"/>
    </location>
</feature>
<dbReference type="NCBIfam" id="TIGR00785">
    <property type="entry name" value="dass"/>
    <property type="match status" value="1"/>
</dbReference>
<dbReference type="CDD" id="cd01115">
    <property type="entry name" value="SLC13_permease"/>
    <property type="match status" value="1"/>
</dbReference>
<keyword evidence="3 6" id="KW-1133">Transmembrane helix</keyword>
<feature type="transmembrane region" description="Helical" evidence="6">
    <location>
        <begin position="195"/>
        <end position="217"/>
    </location>
</feature>